<feature type="domain" description="PDZ" evidence="12">
    <location>
        <begin position="112"/>
        <end position="185"/>
    </location>
</feature>
<dbReference type="Gene3D" id="2.30.42.10">
    <property type="match status" value="1"/>
</dbReference>
<gene>
    <name evidence="13" type="ORF">METZ01_LOCUS288538</name>
</gene>
<keyword evidence="8" id="KW-0482">Metalloprotease</keyword>
<evidence type="ECO:0000256" key="5">
    <source>
        <dbReference type="ARBA" id="ARBA00022801"/>
    </source>
</evidence>
<evidence type="ECO:0000256" key="4">
    <source>
        <dbReference type="ARBA" id="ARBA00022692"/>
    </source>
</evidence>
<dbReference type="InterPro" id="IPR008915">
    <property type="entry name" value="Peptidase_M50"/>
</dbReference>
<dbReference type="GO" id="GO:0016020">
    <property type="term" value="C:membrane"/>
    <property type="evidence" value="ECO:0007669"/>
    <property type="project" value="UniProtKB-SubCell"/>
</dbReference>
<dbReference type="SUPFAM" id="SSF50156">
    <property type="entry name" value="PDZ domain-like"/>
    <property type="match status" value="1"/>
</dbReference>
<evidence type="ECO:0000256" key="6">
    <source>
        <dbReference type="ARBA" id="ARBA00022833"/>
    </source>
</evidence>
<dbReference type="PANTHER" id="PTHR42837">
    <property type="entry name" value="REGULATOR OF SIGMA-E PROTEASE RSEP"/>
    <property type="match status" value="1"/>
</dbReference>
<dbReference type="AlphaFoldDB" id="A0A382LFN2"/>
<evidence type="ECO:0000256" key="10">
    <source>
        <dbReference type="SAM" id="MobiDB-lite"/>
    </source>
</evidence>
<sequence>MLTLVTFITVLGFLIFIHELGHYMAAKQVGVRVETFSIGFPPTIYGKKVGDTEYKVSWIPLGGYVRLFGQNVTDEDPADPANYASKSILQRIYILVGGPAMNLLFTLVCMPLLYMIGIQSPAYLDEIPKLRDVVQGGIAEKIGLQANDQILAVNRSEVLNWRSVNQEIGKGLSNSRLNLEVERKGALLNFEIPLQELQQQRQMGWKPFITPKAGGFTSPSPAKEAGLREG</sequence>
<accession>A0A382LFN2</accession>
<evidence type="ECO:0000259" key="12">
    <source>
        <dbReference type="SMART" id="SM00228"/>
    </source>
</evidence>
<dbReference type="InterPro" id="IPR001478">
    <property type="entry name" value="PDZ"/>
</dbReference>
<dbReference type="CDD" id="cd06163">
    <property type="entry name" value="S2P-M50_PDZ_RseP-like"/>
    <property type="match status" value="1"/>
</dbReference>
<protein>
    <recommendedName>
        <fullName evidence="12">PDZ domain-containing protein</fullName>
    </recommendedName>
</protein>
<dbReference type="GO" id="GO:0004222">
    <property type="term" value="F:metalloendopeptidase activity"/>
    <property type="evidence" value="ECO:0007669"/>
    <property type="project" value="InterPro"/>
</dbReference>
<dbReference type="InterPro" id="IPR004387">
    <property type="entry name" value="Pept_M50_Zn"/>
</dbReference>
<dbReference type="EMBL" id="UINC01086847">
    <property type="protein sequence ID" value="SVC35684.1"/>
    <property type="molecule type" value="Genomic_DNA"/>
</dbReference>
<feature type="non-terminal residue" evidence="13">
    <location>
        <position position="230"/>
    </location>
</feature>
<keyword evidence="3" id="KW-0645">Protease</keyword>
<proteinExistence type="predicted"/>
<feature type="region of interest" description="Disordered" evidence="10">
    <location>
        <begin position="211"/>
        <end position="230"/>
    </location>
</feature>
<organism evidence="13">
    <name type="scientific">marine metagenome</name>
    <dbReference type="NCBI Taxonomy" id="408172"/>
    <lineage>
        <taxon>unclassified sequences</taxon>
        <taxon>metagenomes</taxon>
        <taxon>ecological metagenomes</taxon>
    </lineage>
</organism>
<evidence type="ECO:0000313" key="13">
    <source>
        <dbReference type="EMBL" id="SVC35684.1"/>
    </source>
</evidence>
<evidence type="ECO:0000256" key="8">
    <source>
        <dbReference type="ARBA" id="ARBA00023049"/>
    </source>
</evidence>
<evidence type="ECO:0000256" key="11">
    <source>
        <dbReference type="SAM" id="Phobius"/>
    </source>
</evidence>
<feature type="transmembrane region" description="Helical" evidence="11">
    <location>
        <begin position="6"/>
        <end position="25"/>
    </location>
</feature>
<evidence type="ECO:0000256" key="1">
    <source>
        <dbReference type="ARBA" id="ARBA00001947"/>
    </source>
</evidence>
<dbReference type="PANTHER" id="PTHR42837:SF2">
    <property type="entry name" value="MEMBRANE METALLOPROTEASE ARASP2, CHLOROPLASTIC-RELATED"/>
    <property type="match status" value="1"/>
</dbReference>
<dbReference type="Pfam" id="PF02163">
    <property type="entry name" value="Peptidase_M50"/>
    <property type="match status" value="1"/>
</dbReference>
<dbReference type="NCBIfam" id="TIGR00054">
    <property type="entry name" value="RIP metalloprotease RseP"/>
    <property type="match status" value="1"/>
</dbReference>
<keyword evidence="5" id="KW-0378">Hydrolase</keyword>
<keyword evidence="7 11" id="KW-1133">Transmembrane helix</keyword>
<evidence type="ECO:0000256" key="2">
    <source>
        <dbReference type="ARBA" id="ARBA00004141"/>
    </source>
</evidence>
<dbReference type="InterPro" id="IPR036034">
    <property type="entry name" value="PDZ_sf"/>
</dbReference>
<evidence type="ECO:0000256" key="3">
    <source>
        <dbReference type="ARBA" id="ARBA00022670"/>
    </source>
</evidence>
<comment type="cofactor">
    <cofactor evidence="1">
        <name>Zn(2+)</name>
        <dbReference type="ChEBI" id="CHEBI:29105"/>
    </cofactor>
</comment>
<feature type="transmembrane region" description="Helical" evidence="11">
    <location>
        <begin position="92"/>
        <end position="116"/>
    </location>
</feature>
<evidence type="ECO:0000256" key="7">
    <source>
        <dbReference type="ARBA" id="ARBA00022989"/>
    </source>
</evidence>
<dbReference type="SMART" id="SM00228">
    <property type="entry name" value="PDZ"/>
    <property type="match status" value="1"/>
</dbReference>
<evidence type="ECO:0000256" key="9">
    <source>
        <dbReference type="ARBA" id="ARBA00023136"/>
    </source>
</evidence>
<dbReference type="GO" id="GO:0006508">
    <property type="term" value="P:proteolysis"/>
    <property type="evidence" value="ECO:0007669"/>
    <property type="project" value="UniProtKB-KW"/>
</dbReference>
<keyword evidence="4 11" id="KW-0812">Transmembrane</keyword>
<keyword evidence="6" id="KW-0862">Zinc</keyword>
<name>A0A382LFN2_9ZZZZ</name>
<reference evidence="13" key="1">
    <citation type="submission" date="2018-05" db="EMBL/GenBank/DDBJ databases">
        <authorList>
            <person name="Lanie J.A."/>
            <person name="Ng W.-L."/>
            <person name="Kazmierczak K.M."/>
            <person name="Andrzejewski T.M."/>
            <person name="Davidsen T.M."/>
            <person name="Wayne K.J."/>
            <person name="Tettelin H."/>
            <person name="Glass J.I."/>
            <person name="Rusch D."/>
            <person name="Podicherti R."/>
            <person name="Tsui H.-C.T."/>
            <person name="Winkler M.E."/>
        </authorList>
    </citation>
    <scope>NUCLEOTIDE SEQUENCE</scope>
</reference>
<comment type="subcellular location">
    <subcellularLocation>
        <location evidence="2">Membrane</location>
        <topology evidence="2">Multi-pass membrane protein</topology>
    </subcellularLocation>
</comment>
<keyword evidence="9 11" id="KW-0472">Membrane</keyword>